<keyword evidence="3" id="KW-1185">Reference proteome</keyword>
<proteinExistence type="predicted"/>
<dbReference type="SUPFAM" id="SSF159888">
    <property type="entry name" value="YdhG-like"/>
    <property type="match status" value="1"/>
</dbReference>
<dbReference type="Gene3D" id="3.90.1150.200">
    <property type="match status" value="1"/>
</dbReference>
<gene>
    <name evidence="2" type="ORF">FSB73_04385</name>
</gene>
<dbReference type="EMBL" id="CP042434">
    <property type="protein sequence ID" value="QEC74186.1"/>
    <property type="molecule type" value="Genomic_DNA"/>
</dbReference>
<dbReference type="Proteomes" id="UP000321291">
    <property type="component" value="Chromosome"/>
</dbReference>
<dbReference type="OrthoDB" id="214150at2"/>
<dbReference type="AlphaFoldDB" id="A0A5B8VTU0"/>
<dbReference type="Pfam" id="PF13376">
    <property type="entry name" value="OmdA"/>
    <property type="match status" value="1"/>
</dbReference>
<dbReference type="InterPro" id="IPR014922">
    <property type="entry name" value="YdhG-like"/>
</dbReference>
<reference evidence="2 3" key="1">
    <citation type="journal article" date="2017" name="Int. J. Syst. Evol. Microbiol.">
        <title>Arachidicoccus ginsenosidivorans sp. nov., with ginsenoside-converting activity isolated from ginseng cultivating soil.</title>
        <authorList>
            <person name="Siddiqi M.Z."/>
            <person name="Aslam Z."/>
            <person name="Im W.T."/>
        </authorList>
    </citation>
    <scope>NUCLEOTIDE SEQUENCE [LARGE SCALE GENOMIC DNA]</scope>
    <source>
        <strain evidence="2 3">Gsoil 809</strain>
    </source>
</reference>
<dbReference type="Pfam" id="PF08818">
    <property type="entry name" value="DUF1801"/>
    <property type="match status" value="1"/>
</dbReference>
<dbReference type="KEGG" id="agi:FSB73_04385"/>
<name>A0A5B8VTU0_9BACT</name>
<accession>A0A5B8VTU0</accession>
<organism evidence="2 3">
    <name type="scientific">Arachidicoccus ginsenosidivorans</name>
    <dbReference type="NCBI Taxonomy" id="496057"/>
    <lineage>
        <taxon>Bacteria</taxon>
        <taxon>Pseudomonadati</taxon>
        <taxon>Bacteroidota</taxon>
        <taxon>Chitinophagia</taxon>
        <taxon>Chitinophagales</taxon>
        <taxon>Chitinophagaceae</taxon>
        <taxon>Arachidicoccus</taxon>
    </lineage>
</organism>
<evidence type="ECO:0000313" key="2">
    <source>
        <dbReference type="EMBL" id="QEC74186.1"/>
    </source>
</evidence>
<evidence type="ECO:0000259" key="1">
    <source>
        <dbReference type="Pfam" id="PF08818"/>
    </source>
</evidence>
<dbReference type="InterPro" id="IPR016786">
    <property type="entry name" value="YdeI_bac"/>
</dbReference>
<protein>
    <recommendedName>
        <fullName evidence="1">YdhG-like domain-containing protein</fullName>
    </recommendedName>
</protein>
<feature type="domain" description="YdhG-like" evidence="1">
    <location>
        <begin position="15"/>
        <end position="112"/>
    </location>
</feature>
<dbReference type="PIRSF" id="PIRSF021308">
    <property type="entry name" value="UCP021308"/>
    <property type="match status" value="1"/>
</dbReference>
<evidence type="ECO:0000313" key="3">
    <source>
        <dbReference type="Proteomes" id="UP000321291"/>
    </source>
</evidence>
<sequence>MNPSIAFYFEKQSPWQKHVNLLRKIVLSTGLEETLKWGHPCYTEKGRNIVLIHDFKNYCALLFFKGALLEDKEGLLIRQSDQVQAARQMRFTELKTIKNNQAAIKAFIYEAIAVEQSGLTVPKKKTEEYPVPEVLKAVFKKEPKLHQAFKALTPGRQRGYLLYFAAPKQEKTIISRIEKYKPHILAGKGLNDL</sequence>